<proteinExistence type="predicted"/>
<name>A0AAF5RVF5_WUCBA</name>
<reference evidence="2" key="3">
    <citation type="submission" date="2024-02" db="UniProtKB">
        <authorList>
            <consortium name="WormBaseParasite"/>
        </authorList>
    </citation>
    <scope>IDENTIFICATION</scope>
    <source>
        <strain evidence="2">pt0022</strain>
    </source>
</reference>
<accession>A0AAF5RVF5</accession>
<evidence type="ECO:0000313" key="2">
    <source>
        <dbReference type="WBParaSite" id="mrna-Wban_05328"/>
    </source>
</evidence>
<protein>
    <submittedName>
        <fullName evidence="2">Uncharacterized protein</fullName>
    </submittedName>
</protein>
<reference evidence="1" key="2">
    <citation type="journal article" date="2016" name="Mol. Ecol.">
        <title>Population genomics of the filarial nematode parasite Wuchereria bancrofti from mosquitoes.</title>
        <authorList>
            <person name="Small S.T."/>
            <person name="Reimer L.J."/>
            <person name="Tisch D.J."/>
            <person name="King C.L."/>
            <person name="Christensen B.M."/>
            <person name="Siba P.M."/>
            <person name="Kazura J.W."/>
            <person name="Serre D."/>
            <person name="Zimmerman P.A."/>
        </authorList>
    </citation>
    <scope>NUCLEOTIDE SEQUENCE</scope>
    <source>
        <strain evidence="1">pt0022</strain>
    </source>
</reference>
<organism evidence="1 2">
    <name type="scientific">Wuchereria bancrofti</name>
    <dbReference type="NCBI Taxonomy" id="6293"/>
    <lineage>
        <taxon>Eukaryota</taxon>
        <taxon>Metazoa</taxon>
        <taxon>Ecdysozoa</taxon>
        <taxon>Nematoda</taxon>
        <taxon>Chromadorea</taxon>
        <taxon>Rhabditida</taxon>
        <taxon>Spirurina</taxon>
        <taxon>Spiruromorpha</taxon>
        <taxon>Filarioidea</taxon>
        <taxon>Onchocercidae</taxon>
        <taxon>Wuchereria</taxon>
    </lineage>
</organism>
<dbReference type="AlphaFoldDB" id="A0AAF5RVF5"/>
<reference evidence="1" key="1">
    <citation type="submission" date="2015-03" db="EMBL/GenBank/DDBJ databases">
        <title>Wuchereria bancrofti Genome Sequencing Papua New Guinea Strain.</title>
        <authorList>
            <person name="Small S.T."/>
            <person name="Serre D."/>
            <person name="Zimmerman P.A."/>
        </authorList>
    </citation>
    <scope>NUCLEOTIDE SEQUENCE [LARGE SCALE GENOMIC DNA]</scope>
    <source>
        <strain evidence="1">pt0022</strain>
    </source>
</reference>
<sequence length="108" mass="12031">MVTLRRYISVKTRFTHTVQLETTDSITCDRCDASILLLLQPGHEGLTMHFNLLTASSTSTPIADGKNRKAKQSSIHYCITGHLISVQDENGKETILVYGMACEVFQKT</sequence>
<evidence type="ECO:0000313" key="1">
    <source>
        <dbReference type="Proteomes" id="UP000093561"/>
    </source>
</evidence>
<dbReference type="WBParaSite" id="mrna-Wban_05328">
    <property type="protein sequence ID" value="mrna-Wban_05328"/>
    <property type="gene ID" value="Wban_05328"/>
</dbReference>
<dbReference type="Proteomes" id="UP000093561">
    <property type="component" value="Unassembled WGS sequence"/>
</dbReference>